<dbReference type="HOGENOM" id="CLU_069554_0_0_5"/>
<dbReference type="eggNOG" id="COG3298">
    <property type="taxonomic scope" value="Bacteria"/>
</dbReference>
<evidence type="ECO:0000313" key="3">
    <source>
        <dbReference type="Proteomes" id="UP000002586"/>
    </source>
</evidence>
<evidence type="ECO:0000313" key="2">
    <source>
        <dbReference type="EMBL" id="ABK46131.1"/>
    </source>
</evidence>
<dbReference type="KEGG" id="mgm:Mmc1_3646"/>
<accession>A0LDT8</accession>
<proteinExistence type="predicted"/>
<dbReference type="RefSeq" id="WP_011715184.1">
    <property type="nucleotide sequence ID" value="NC_008576.1"/>
</dbReference>
<dbReference type="GO" id="GO:0003676">
    <property type="term" value="F:nucleic acid binding"/>
    <property type="evidence" value="ECO:0007669"/>
    <property type="project" value="InterPro"/>
</dbReference>
<sequence>MIKFVHHTVWAFDAEWTPDPLAGRMLYNLDEDLTDAQVLAEMWKQGGATEENPTPYLKTALCRFISIAAVVRRQHQDGTITVTLMSLPEEVADTQAPYAKEDAVLSRFLQGVGEKKPQLVGYNSISADIKAMLQRGIIRGMHQPKFAHRPNKPWEGVDYFARGGDWHVDLKEVVSGWGQFTPSLHEMATLSGIPGKMDVAGDQVPQMWLDGRLADIVAYNEFDALTTYLLWLRMVHFSGHFDGATYQNEQNLVRALIEREGAQKPHLLAYLQQWERLTKMTTA</sequence>
<dbReference type="Proteomes" id="UP000002586">
    <property type="component" value="Chromosome"/>
</dbReference>
<dbReference type="EMBL" id="CP000471">
    <property type="protein sequence ID" value="ABK46131.1"/>
    <property type="molecule type" value="Genomic_DNA"/>
</dbReference>
<dbReference type="Gene3D" id="3.30.420.10">
    <property type="entry name" value="Ribonuclease H-like superfamily/Ribonuclease H"/>
    <property type="match status" value="1"/>
</dbReference>
<protein>
    <recommendedName>
        <fullName evidence="1">Predicted 3'-5' exonuclease PolB-like domain-containing protein</fullName>
    </recommendedName>
</protein>
<dbReference type="InterPro" id="IPR036397">
    <property type="entry name" value="RNaseH_sf"/>
</dbReference>
<dbReference type="InterPro" id="IPR012337">
    <property type="entry name" value="RNaseH-like_sf"/>
</dbReference>
<dbReference type="SUPFAM" id="SSF53098">
    <property type="entry name" value="Ribonuclease H-like"/>
    <property type="match status" value="1"/>
</dbReference>
<evidence type="ECO:0000259" key="1">
    <source>
        <dbReference type="Pfam" id="PF10108"/>
    </source>
</evidence>
<dbReference type="InterPro" id="IPR019288">
    <property type="entry name" value="3'-5'_exonuclease_PolB-like"/>
</dbReference>
<organism evidence="2 3">
    <name type="scientific">Magnetococcus marinus (strain ATCC BAA-1437 / JCM 17883 / MC-1)</name>
    <dbReference type="NCBI Taxonomy" id="156889"/>
    <lineage>
        <taxon>Bacteria</taxon>
        <taxon>Pseudomonadati</taxon>
        <taxon>Pseudomonadota</taxon>
        <taxon>Magnetococcia</taxon>
        <taxon>Magnetococcales</taxon>
        <taxon>Magnetococcaceae</taxon>
        <taxon>Magnetococcus</taxon>
    </lineage>
</organism>
<dbReference type="STRING" id="156889.Mmc1_3646"/>
<dbReference type="Pfam" id="PF10108">
    <property type="entry name" value="DNA_pol_B_exo2"/>
    <property type="match status" value="1"/>
</dbReference>
<gene>
    <name evidence="2" type="ordered locus">Mmc1_3646</name>
</gene>
<dbReference type="CDD" id="cd05782">
    <property type="entry name" value="DNA_polB_like1_exo"/>
    <property type="match status" value="1"/>
</dbReference>
<dbReference type="AlphaFoldDB" id="A0LDT8"/>
<dbReference type="OrthoDB" id="13288at2"/>
<reference evidence="2 3" key="2">
    <citation type="journal article" date="2012" name="Int. J. Syst. Evol. Microbiol.">
        <title>Magnetococcus marinus gen. nov., sp. nov., a marine, magnetotactic bacterium that represents a novel lineage (Magnetococcaceae fam. nov.; Magnetococcales ord. nov.) at the base of the Alphaproteobacteria.</title>
        <authorList>
            <person name="Bazylinski D.A."/>
            <person name="Williams T.J."/>
            <person name="Lefevre C.T."/>
            <person name="Berg R.J."/>
            <person name="Zhang C.L."/>
            <person name="Bowser S.S."/>
            <person name="Dean A.J."/>
            <person name="Beveridge T.J."/>
        </authorList>
    </citation>
    <scope>NUCLEOTIDE SEQUENCE [LARGE SCALE GENOMIC DNA]</scope>
    <source>
        <strain evidence="3">ATCC BAA-1437 / JCM 17883 / MC-1</strain>
    </source>
</reference>
<name>A0LDT8_MAGMM</name>
<feature type="domain" description="Predicted 3'-5' exonuclease PolB-like" evidence="1">
    <location>
        <begin position="55"/>
        <end position="274"/>
    </location>
</feature>
<reference evidence="3" key="1">
    <citation type="journal article" date="2009" name="Appl. Environ. Microbiol.">
        <title>Complete genome sequence of the chemolithoautotrophic marine magnetotactic coccus strain MC-1.</title>
        <authorList>
            <person name="Schubbe S."/>
            <person name="Williams T.J."/>
            <person name="Xie G."/>
            <person name="Kiss H.E."/>
            <person name="Brettin T.S."/>
            <person name="Martinez D."/>
            <person name="Ross C.A."/>
            <person name="Schuler D."/>
            <person name="Cox B.L."/>
            <person name="Nealson K.H."/>
            <person name="Bazylinski D.A."/>
        </authorList>
    </citation>
    <scope>NUCLEOTIDE SEQUENCE [LARGE SCALE GENOMIC DNA]</scope>
    <source>
        <strain evidence="3">ATCC BAA-1437 / JCM 17883 / MC-1</strain>
    </source>
</reference>
<keyword evidence="3" id="KW-1185">Reference proteome</keyword>